<feature type="non-terminal residue" evidence="1">
    <location>
        <position position="30"/>
    </location>
</feature>
<comment type="caution">
    <text evidence="1">The sequence shown here is derived from an EMBL/GenBank/DDBJ whole genome shotgun (WGS) entry which is preliminary data.</text>
</comment>
<dbReference type="Proteomes" id="UP000034954">
    <property type="component" value="Unassembled WGS sequence"/>
</dbReference>
<evidence type="ECO:0000313" key="1">
    <source>
        <dbReference type="EMBL" id="KKO18531.1"/>
    </source>
</evidence>
<keyword evidence="2" id="KW-1185">Reference proteome</keyword>
<proteinExistence type="predicted"/>
<organism evidence="1 2">
    <name type="scientific">Candidatus Brocadia fulgida</name>
    <dbReference type="NCBI Taxonomy" id="380242"/>
    <lineage>
        <taxon>Bacteria</taxon>
        <taxon>Pseudomonadati</taxon>
        <taxon>Planctomycetota</taxon>
        <taxon>Candidatus Brocadiia</taxon>
        <taxon>Candidatus Brocadiales</taxon>
        <taxon>Candidatus Brocadiaceae</taxon>
        <taxon>Candidatus Brocadia</taxon>
    </lineage>
</organism>
<name>A0A0M2UU61_9BACT</name>
<dbReference type="AlphaFoldDB" id="A0A0M2UU61"/>
<evidence type="ECO:0000313" key="2">
    <source>
        <dbReference type="Proteomes" id="UP000034954"/>
    </source>
</evidence>
<dbReference type="EMBL" id="LAQJ01000263">
    <property type="protein sequence ID" value="KKO18531.1"/>
    <property type="molecule type" value="Genomic_DNA"/>
</dbReference>
<gene>
    <name evidence="1" type="ORF">BROFUL_02770</name>
</gene>
<accession>A0A0M2UU61</accession>
<reference evidence="1 2" key="1">
    <citation type="journal article" date="2013" name="BMC Microbiol.">
        <title>Identification of the type II cytochrome c maturation pathway in anammox bacteria by comparative genomics.</title>
        <authorList>
            <person name="Ferousi C."/>
            <person name="Speth D.R."/>
            <person name="Reimann J."/>
            <person name="Op den Camp H.J."/>
            <person name="Allen J.W."/>
            <person name="Keltjens J.T."/>
            <person name="Jetten M.S."/>
        </authorList>
    </citation>
    <scope>NUCLEOTIDE SEQUENCE [LARGE SCALE GENOMIC DNA]</scope>
    <source>
        <strain evidence="1">RU1</strain>
    </source>
</reference>
<sequence>MFTILCMGRFETCPYKTILLIERIFQKAKV</sequence>
<protein>
    <submittedName>
        <fullName evidence="1">Uncharacterized protein</fullName>
    </submittedName>
</protein>